<evidence type="ECO:0000313" key="1">
    <source>
        <dbReference type="EMBL" id="KAK3748027.1"/>
    </source>
</evidence>
<sequence length="103" mass="11167">MKPNNAGTSRKTEAQSELQILYACFCREMDEQSTYSITVVVIVEVEASAGTKEIDIYLDVGLTGSYRMKSLDLGKSAVPLATNSCCSQSTKTETSEVQTSLLT</sequence>
<dbReference type="AlphaFoldDB" id="A0AAE0YKJ8"/>
<evidence type="ECO:0000313" key="2">
    <source>
        <dbReference type="Proteomes" id="UP001283361"/>
    </source>
</evidence>
<proteinExistence type="predicted"/>
<comment type="caution">
    <text evidence="1">The sequence shown here is derived from an EMBL/GenBank/DDBJ whole genome shotgun (WGS) entry which is preliminary data.</text>
</comment>
<name>A0AAE0YKJ8_9GAST</name>
<gene>
    <name evidence="1" type="ORF">RRG08_029883</name>
</gene>
<dbReference type="Proteomes" id="UP001283361">
    <property type="component" value="Unassembled WGS sequence"/>
</dbReference>
<reference evidence="1" key="1">
    <citation type="journal article" date="2023" name="G3 (Bethesda)">
        <title>A reference genome for the long-term kleptoplast-retaining sea slug Elysia crispata morphotype clarki.</title>
        <authorList>
            <person name="Eastman K.E."/>
            <person name="Pendleton A.L."/>
            <person name="Shaikh M.A."/>
            <person name="Suttiyut T."/>
            <person name="Ogas R."/>
            <person name="Tomko P."/>
            <person name="Gavelis G."/>
            <person name="Widhalm J.R."/>
            <person name="Wisecaver J.H."/>
        </authorList>
    </citation>
    <scope>NUCLEOTIDE SEQUENCE</scope>
    <source>
        <strain evidence="1">ECLA1</strain>
    </source>
</reference>
<protein>
    <submittedName>
        <fullName evidence="1">Uncharacterized protein</fullName>
    </submittedName>
</protein>
<dbReference type="EMBL" id="JAWDGP010006058">
    <property type="protein sequence ID" value="KAK3748027.1"/>
    <property type="molecule type" value="Genomic_DNA"/>
</dbReference>
<keyword evidence="2" id="KW-1185">Reference proteome</keyword>
<accession>A0AAE0YKJ8</accession>
<organism evidence="1 2">
    <name type="scientific">Elysia crispata</name>
    <name type="common">lettuce slug</name>
    <dbReference type="NCBI Taxonomy" id="231223"/>
    <lineage>
        <taxon>Eukaryota</taxon>
        <taxon>Metazoa</taxon>
        <taxon>Spiralia</taxon>
        <taxon>Lophotrochozoa</taxon>
        <taxon>Mollusca</taxon>
        <taxon>Gastropoda</taxon>
        <taxon>Heterobranchia</taxon>
        <taxon>Euthyneura</taxon>
        <taxon>Panpulmonata</taxon>
        <taxon>Sacoglossa</taxon>
        <taxon>Placobranchoidea</taxon>
        <taxon>Plakobranchidae</taxon>
        <taxon>Elysia</taxon>
    </lineage>
</organism>